<dbReference type="SMART" id="SM00184">
    <property type="entry name" value="RING"/>
    <property type="match status" value="1"/>
</dbReference>
<evidence type="ECO:0000256" key="9">
    <source>
        <dbReference type="SAM" id="MobiDB-lite"/>
    </source>
</evidence>
<dbReference type="Gene3D" id="3.30.40.10">
    <property type="entry name" value="Zinc/RING finger domain, C3HC4 (zinc finger)"/>
    <property type="match status" value="1"/>
</dbReference>
<dbReference type="GO" id="GO:0008270">
    <property type="term" value="F:zinc ion binding"/>
    <property type="evidence" value="ECO:0007669"/>
    <property type="project" value="UniProtKB-KW"/>
</dbReference>
<dbReference type="PANTHER" id="PTHR47168:SF1">
    <property type="entry name" value="OS02G0798600 PROTEIN"/>
    <property type="match status" value="1"/>
</dbReference>
<dbReference type="OrthoDB" id="8062037at2759"/>
<dbReference type="RefSeq" id="XP_021881369.1">
    <property type="nucleotide sequence ID" value="XM_022030924.1"/>
</dbReference>
<dbReference type="CDD" id="cd16454">
    <property type="entry name" value="RING-H2_PA-TM-RING"/>
    <property type="match status" value="1"/>
</dbReference>
<feature type="region of interest" description="Disordered" evidence="9">
    <location>
        <begin position="1"/>
        <end position="34"/>
    </location>
</feature>
<feature type="domain" description="RING-type" evidence="11">
    <location>
        <begin position="44"/>
        <end position="86"/>
    </location>
</feature>
<keyword evidence="5" id="KW-0862">Zinc</keyword>
<feature type="compositionally biased region" description="Low complexity" evidence="9">
    <location>
        <begin position="1"/>
        <end position="24"/>
    </location>
</feature>
<dbReference type="Pfam" id="PF13639">
    <property type="entry name" value="zf-RING_2"/>
    <property type="match status" value="1"/>
</dbReference>
<dbReference type="EMBL" id="MCFF01000018">
    <property type="protein sequence ID" value="ORZ16022.1"/>
    <property type="molecule type" value="Genomic_DNA"/>
</dbReference>
<proteinExistence type="predicted"/>
<evidence type="ECO:0000313" key="13">
    <source>
        <dbReference type="Proteomes" id="UP000193648"/>
    </source>
</evidence>
<name>A0A1Y2GPC0_9FUNG</name>
<dbReference type="SUPFAM" id="SSF57850">
    <property type="entry name" value="RING/U-box"/>
    <property type="match status" value="1"/>
</dbReference>
<evidence type="ECO:0000256" key="10">
    <source>
        <dbReference type="SAM" id="Phobius"/>
    </source>
</evidence>
<evidence type="ECO:0000256" key="8">
    <source>
        <dbReference type="PROSITE-ProRule" id="PRU00175"/>
    </source>
</evidence>
<dbReference type="InParanoid" id="A0A1Y2GPC0"/>
<keyword evidence="4 8" id="KW-0863">Zinc-finger</keyword>
<evidence type="ECO:0000256" key="1">
    <source>
        <dbReference type="ARBA" id="ARBA00004167"/>
    </source>
</evidence>
<accession>A0A1Y2GPC0</accession>
<keyword evidence="2 10" id="KW-0812">Transmembrane</keyword>
<evidence type="ECO:0000313" key="12">
    <source>
        <dbReference type="EMBL" id="ORZ16022.1"/>
    </source>
</evidence>
<dbReference type="GeneID" id="33572765"/>
<dbReference type="AlphaFoldDB" id="A0A1Y2GPC0"/>
<evidence type="ECO:0000256" key="3">
    <source>
        <dbReference type="ARBA" id="ARBA00022723"/>
    </source>
</evidence>
<keyword evidence="13" id="KW-1185">Reference proteome</keyword>
<reference evidence="12 13" key="1">
    <citation type="submission" date="2016-07" db="EMBL/GenBank/DDBJ databases">
        <title>Pervasive Adenine N6-methylation of Active Genes in Fungi.</title>
        <authorList>
            <consortium name="DOE Joint Genome Institute"/>
            <person name="Mondo S.J."/>
            <person name="Dannebaum R.O."/>
            <person name="Kuo R.C."/>
            <person name="Labutti K."/>
            <person name="Haridas S."/>
            <person name="Kuo A."/>
            <person name="Salamov A."/>
            <person name="Ahrendt S.R."/>
            <person name="Lipzen A."/>
            <person name="Sullivan W."/>
            <person name="Andreopoulos W.B."/>
            <person name="Clum A."/>
            <person name="Lindquist E."/>
            <person name="Daum C."/>
            <person name="Ramamoorthy G.K."/>
            <person name="Gryganskyi A."/>
            <person name="Culley D."/>
            <person name="Magnuson J.K."/>
            <person name="James T.Y."/>
            <person name="O'Malley M.A."/>
            <person name="Stajich J.E."/>
            <person name="Spatafora J.W."/>
            <person name="Visel A."/>
            <person name="Grigoriev I.V."/>
        </authorList>
    </citation>
    <scope>NUCLEOTIDE SEQUENCE [LARGE SCALE GENOMIC DNA]</scope>
    <source>
        <strain evidence="12 13">NRRL 3116</strain>
    </source>
</reference>
<evidence type="ECO:0000256" key="2">
    <source>
        <dbReference type="ARBA" id="ARBA00022692"/>
    </source>
</evidence>
<keyword evidence="3" id="KW-0479">Metal-binding</keyword>
<organism evidence="12 13">
    <name type="scientific">Lobosporangium transversale</name>
    <dbReference type="NCBI Taxonomy" id="64571"/>
    <lineage>
        <taxon>Eukaryota</taxon>
        <taxon>Fungi</taxon>
        <taxon>Fungi incertae sedis</taxon>
        <taxon>Mucoromycota</taxon>
        <taxon>Mortierellomycotina</taxon>
        <taxon>Mortierellomycetes</taxon>
        <taxon>Mortierellales</taxon>
        <taxon>Mortierellaceae</taxon>
        <taxon>Lobosporangium</taxon>
    </lineage>
</organism>
<dbReference type="InterPro" id="IPR051653">
    <property type="entry name" value="E3_ligase_sorting_rcpt"/>
</dbReference>
<dbReference type="PANTHER" id="PTHR47168">
    <property type="entry name" value="RING ZINC FINGER DOMAIN SUPERFAMILY PROTEIN-RELATED"/>
    <property type="match status" value="1"/>
</dbReference>
<dbReference type="Proteomes" id="UP000193648">
    <property type="component" value="Unassembled WGS sequence"/>
</dbReference>
<dbReference type="PROSITE" id="PS50089">
    <property type="entry name" value="ZF_RING_2"/>
    <property type="match status" value="1"/>
</dbReference>
<dbReference type="InterPro" id="IPR001841">
    <property type="entry name" value="Znf_RING"/>
</dbReference>
<keyword evidence="6 10" id="KW-1133">Transmembrane helix</keyword>
<comment type="caution">
    <text evidence="12">The sequence shown here is derived from an EMBL/GenBank/DDBJ whole genome shotgun (WGS) entry which is preliminary data.</text>
</comment>
<keyword evidence="7 10" id="KW-0472">Membrane</keyword>
<evidence type="ECO:0000256" key="4">
    <source>
        <dbReference type="ARBA" id="ARBA00022771"/>
    </source>
</evidence>
<dbReference type="STRING" id="64571.A0A1Y2GPC0"/>
<protein>
    <recommendedName>
        <fullName evidence="11">RING-type domain-containing protein</fullName>
    </recommendedName>
</protein>
<dbReference type="InterPro" id="IPR013083">
    <property type="entry name" value="Znf_RING/FYVE/PHD"/>
</dbReference>
<evidence type="ECO:0000256" key="5">
    <source>
        <dbReference type="ARBA" id="ARBA00022833"/>
    </source>
</evidence>
<dbReference type="FunFam" id="3.30.40.10:FF:000388">
    <property type="entry name" value="Putative RING zinc finger domain superfamily protein"/>
    <property type="match status" value="1"/>
</dbReference>
<evidence type="ECO:0000259" key="11">
    <source>
        <dbReference type="PROSITE" id="PS50089"/>
    </source>
</evidence>
<feature type="transmembrane region" description="Helical" evidence="10">
    <location>
        <begin position="114"/>
        <end position="137"/>
    </location>
</feature>
<evidence type="ECO:0000256" key="6">
    <source>
        <dbReference type="ARBA" id="ARBA00022989"/>
    </source>
</evidence>
<evidence type="ECO:0000256" key="7">
    <source>
        <dbReference type="ARBA" id="ARBA00023136"/>
    </source>
</evidence>
<sequence length="145" mass="16204">MAVTTTDTLTGMTGDNSSASASAAGPIKTTQLKKRARRRRYDPCAICLEEYEVGDKLRELPCKHYFHSDCIDPWFKEVHGICPICKRDYSQASRRTPRTRTPTRIVSENEQPSGILAFLSPLSLFATASTASSYFFYTSEASAYM</sequence>
<gene>
    <name evidence="12" type="ORF">BCR41DRAFT_58919</name>
</gene>
<comment type="subcellular location">
    <subcellularLocation>
        <location evidence="1">Membrane</location>
        <topology evidence="1">Single-pass membrane protein</topology>
    </subcellularLocation>
</comment>
<dbReference type="GO" id="GO:0016020">
    <property type="term" value="C:membrane"/>
    <property type="evidence" value="ECO:0007669"/>
    <property type="project" value="UniProtKB-SubCell"/>
</dbReference>